<keyword evidence="1" id="KW-1133">Transmembrane helix</keyword>
<evidence type="ECO:0000256" key="1">
    <source>
        <dbReference type="SAM" id="Phobius"/>
    </source>
</evidence>
<sequence>MGASLSSQFAECPVGTRLLAASYVLACVGAPALTERVAPRIRLQLYLLCSLSTVGRGYLSGLLLSAFHRPLRGSMDLMMALAELQMSVASLPSREKDLGSLRFLLWAIGNICGTNVAFLLLMKGLGLMGSRDAHLRVNQGFWSLIMASVTQQ</sequence>
<protein>
    <submittedName>
        <fullName evidence="2">Uncharacterized protein</fullName>
    </submittedName>
</protein>
<evidence type="ECO:0000313" key="3">
    <source>
        <dbReference type="Proteomes" id="UP000626109"/>
    </source>
</evidence>
<reference evidence="2" key="1">
    <citation type="submission" date="2021-02" db="EMBL/GenBank/DDBJ databases">
        <authorList>
            <person name="Dougan E. K."/>
            <person name="Rhodes N."/>
            <person name="Thang M."/>
            <person name="Chan C."/>
        </authorList>
    </citation>
    <scope>NUCLEOTIDE SEQUENCE</scope>
</reference>
<proteinExistence type="predicted"/>
<dbReference type="Proteomes" id="UP000626109">
    <property type="component" value="Unassembled WGS sequence"/>
</dbReference>
<comment type="caution">
    <text evidence="2">The sequence shown here is derived from an EMBL/GenBank/DDBJ whole genome shotgun (WGS) entry which is preliminary data.</text>
</comment>
<feature type="transmembrane region" description="Helical" evidence="1">
    <location>
        <begin position="14"/>
        <end position="33"/>
    </location>
</feature>
<dbReference type="EMBL" id="CAJNNW010004078">
    <property type="protein sequence ID" value="CAE8646071.1"/>
    <property type="molecule type" value="Genomic_DNA"/>
</dbReference>
<evidence type="ECO:0000313" key="2">
    <source>
        <dbReference type="EMBL" id="CAE8646071.1"/>
    </source>
</evidence>
<feature type="transmembrane region" description="Helical" evidence="1">
    <location>
        <begin position="45"/>
        <end position="67"/>
    </location>
</feature>
<accession>A0A813I663</accession>
<keyword evidence="1" id="KW-0472">Membrane</keyword>
<dbReference type="AlphaFoldDB" id="A0A813I663"/>
<gene>
    <name evidence="2" type="ORF">PGLA2088_LOCUS4472</name>
</gene>
<name>A0A813I663_POLGL</name>
<keyword evidence="1" id="KW-0812">Transmembrane</keyword>
<feature type="non-terminal residue" evidence="2">
    <location>
        <position position="1"/>
    </location>
</feature>
<organism evidence="2 3">
    <name type="scientific">Polarella glacialis</name>
    <name type="common">Dinoflagellate</name>
    <dbReference type="NCBI Taxonomy" id="89957"/>
    <lineage>
        <taxon>Eukaryota</taxon>
        <taxon>Sar</taxon>
        <taxon>Alveolata</taxon>
        <taxon>Dinophyceae</taxon>
        <taxon>Suessiales</taxon>
        <taxon>Suessiaceae</taxon>
        <taxon>Polarella</taxon>
    </lineage>
</organism>
<feature type="transmembrane region" description="Helical" evidence="1">
    <location>
        <begin position="103"/>
        <end position="121"/>
    </location>
</feature>